<comment type="subcellular location">
    <subcellularLocation>
        <location evidence="2">Endosome membrane</location>
        <topology evidence="2">Peripheral membrane protein</topology>
        <orientation evidence="2">Cytoplasmic side</orientation>
    </subcellularLocation>
</comment>
<dbReference type="PROSITE" id="PS50002">
    <property type="entry name" value="SH3"/>
    <property type="match status" value="1"/>
</dbReference>
<dbReference type="Gene3D" id="2.30.30.40">
    <property type="entry name" value="SH3 Domains"/>
    <property type="match status" value="1"/>
</dbReference>
<gene>
    <name evidence="16" type="ORF">AWRI4233_LOCUS1115</name>
</gene>
<organism evidence="16 17">
    <name type="scientific">Aureobasidium mustum</name>
    <dbReference type="NCBI Taxonomy" id="2773714"/>
    <lineage>
        <taxon>Eukaryota</taxon>
        <taxon>Fungi</taxon>
        <taxon>Dikarya</taxon>
        <taxon>Ascomycota</taxon>
        <taxon>Pezizomycotina</taxon>
        <taxon>Dothideomycetes</taxon>
        <taxon>Dothideomycetidae</taxon>
        <taxon>Dothideales</taxon>
        <taxon>Saccotheciaceae</taxon>
        <taxon>Aureobasidium</taxon>
    </lineage>
</organism>
<dbReference type="SMART" id="SM00229">
    <property type="entry name" value="RasGEFN"/>
    <property type="match status" value="1"/>
</dbReference>
<dbReference type="InterPro" id="IPR056685">
    <property type="entry name" value="DUF7783"/>
</dbReference>
<comment type="caution">
    <text evidence="16">The sequence shown here is derived from an EMBL/GenBank/DDBJ whole genome shotgun (WGS) entry which is preliminary data.</text>
</comment>
<protein>
    <recommendedName>
        <fullName evidence="5">Class E vacuolar protein-sorting machinery protein HSE1</fullName>
    </recommendedName>
    <alternativeName>
        <fullName evidence="6">Class E vacuolar protein-sorting machinery protein hse1</fullName>
    </alternativeName>
</protein>
<comment type="function">
    <text evidence="1">Component of the ESCRT-0 complex which is the sorting receptor for ubiquitinated cargo proteins at the multivesicular body (MVB).</text>
</comment>
<evidence type="ECO:0000256" key="11">
    <source>
        <dbReference type="PROSITE-ProRule" id="PRU00192"/>
    </source>
</evidence>
<evidence type="ECO:0000259" key="15">
    <source>
        <dbReference type="PROSITE" id="PS50212"/>
    </source>
</evidence>
<dbReference type="Gene3D" id="1.10.840.10">
    <property type="entry name" value="Ras guanine-nucleotide exchange factors catalytic domain"/>
    <property type="match status" value="2"/>
</dbReference>
<dbReference type="FunFam" id="2.30.30.40:FF:000072">
    <property type="entry name" value="Unconventional Myosin IB"/>
    <property type="match status" value="1"/>
</dbReference>
<dbReference type="PROSITE" id="PS50212">
    <property type="entry name" value="RASGEF_NTER"/>
    <property type="match status" value="1"/>
</dbReference>
<dbReference type="InterPro" id="IPR056686">
    <property type="entry name" value="DUF7784"/>
</dbReference>
<evidence type="ECO:0000256" key="6">
    <source>
        <dbReference type="ARBA" id="ARBA00018978"/>
    </source>
</evidence>
<dbReference type="Pfam" id="PF00018">
    <property type="entry name" value="SH3_1"/>
    <property type="match status" value="1"/>
</dbReference>
<evidence type="ECO:0000256" key="8">
    <source>
        <dbReference type="ARBA" id="ARBA00022658"/>
    </source>
</evidence>
<dbReference type="OrthoDB" id="546434at2759"/>
<dbReference type="InterPro" id="IPR001452">
    <property type="entry name" value="SH3_domain"/>
</dbReference>
<reference evidence="16" key="1">
    <citation type="submission" date="2020-06" db="EMBL/GenBank/DDBJ databases">
        <authorList>
            <person name="Onetto C."/>
        </authorList>
    </citation>
    <scope>NUCLEOTIDE SEQUENCE</scope>
</reference>
<dbReference type="Pfam" id="PF23518">
    <property type="entry name" value="WW_2"/>
    <property type="match status" value="1"/>
</dbReference>
<dbReference type="GO" id="GO:0005886">
    <property type="term" value="C:plasma membrane"/>
    <property type="evidence" value="ECO:0007669"/>
    <property type="project" value="TreeGrafter"/>
</dbReference>
<name>A0A9N8JFB4_9PEZI</name>
<dbReference type="AlphaFoldDB" id="A0A9N8JFB4"/>
<dbReference type="Proteomes" id="UP000714618">
    <property type="component" value="Unassembled WGS sequence"/>
</dbReference>
<keyword evidence="7 11" id="KW-0728">SH3 domain</keyword>
<feature type="domain" description="N-terminal Ras-GEF" evidence="15">
    <location>
        <begin position="666"/>
        <end position="799"/>
    </location>
</feature>
<dbReference type="InterPro" id="IPR036964">
    <property type="entry name" value="RASGEF_cat_dom_sf"/>
</dbReference>
<evidence type="ECO:0000313" key="17">
    <source>
        <dbReference type="Proteomes" id="UP000714618"/>
    </source>
</evidence>
<proteinExistence type="inferred from homology"/>
<feature type="compositionally biased region" description="Basic and acidic residues" evidence="12">
    <location>
        <begin position="140"/>
        <end position="154"/>
    </location>
</feature>
<dbReference type="InterPro" id="IPR036028">
    <property type="entry name" value="SH3-like_dom_sf"/>
</dbReference>
<dbReference type="PANTHER" id="PTHR23113:SF368">
    <property type="entry name" value="CELL DIVISION CONTROL PROTEIN 25"/>
    <property type="match status" value="1"/>
</dbReference>
<dbReference type="Pfam" id="PF25006">
    <property type="entry name" value="DUF7783"/>
    <property type="match status" value="1"/>
</dbReference>
<dbReference type="InterPro" id="IPR057827">
    <property type="entry name" value="WW_fungi"/>
</dbReference>
<evidence type="ECO:0000256" key="3">
    <source>
        <dbReference type="ARBA" id="ARBA00009666"/>
    </source>
</evidence>
<feature type="region of interest" description="Disordered" evidence="12">
    <location>
        <begin position="572"/>
        <end position="627"/>
    </location>
</feature>
<comment type="similarity">
    <text evidence="3">Belongs to the STAM family.</text>
</comment>
<dbReference type="InterPro" id="IPR001895">
    <property type="entry name" value="RASGEF_cat_dom"/>
</dbReference>
<evidence type="ECO:0000256" key="1">
    <source>
        <dbReference type="ARBA" id="ARBA00002654"/>
    </source>
</evidence>
<evidence type="ECO:0000259" key="14">
    <source>
        <dbReference type="PROSITE" id="PS50009"/>
    </source>
</evidence>
<dbReference type="GO" id="GO:0007265">
    <property type="term" value="P:Ras protein signal transduction"/>
    <property type="evidence" value="ECO:0007669"/>
    <property type="project" value="TreeGrafter"/>
</dbReference>
<evidence type="ECO:0000256" key="9">
    <source>
        <dbReference type="ARBA" id="ARBA00022753"/>
    </source>
</evidence>
<dbReference type="InterPro" id="IPR008937">
    <property type="entry name" value="Ras-like_GEF"/>
</dbReference>
<dbReference type="SUPFAM" id="SSF48366">
    <property type="entry name" value="Ras GEF"/>
    <property type="match status" value="1"/>
</dbReference>
<dbReference type="InterPro" id="IPR000651">
    <property type="entry name" value="Ras-like_Gua-exchang_fac_N"/>
</dbReference>
<dbReference type="GO" id="GO:0010008">
    <property type="term" value="C:endosome membrane"/>
    <property type="evidence" value="ECO:0007669"/>
    <property type="project" value="UniProtKB-SubCell"/>
</dbReference>
<dbReference type="Gene3D" id="1.20.870.10">
    <property type="entry name" value="Son of sevenless (SoS) protein Chain: S domain 1"/>
    <property type="match status" value="1"/>
</dbReference>
<feature type="compositionally biased region" description="Basic and acidic residues" evidence="12">
    <location>
        <begin position="579"/>
        <end position="593"/>
    </location>
</feature>
<dbReference type="EMBL" id="CAIJEO010000002">
    <property type="protein sequence ID" value="CAD0086898.1"/>
    <property type="molecule type" value="Genomic_DNA"/>
</dbReference>
<dbReference type="Pfam" id="PF00618">
    <property type="entry name" value="RasGEF_N"/>
    <property type="match status" value="1"/>
</dbReference>
<dbReference type="Pfam" id="PF25008">
    <property type="entry name" value="DUF7784"/>
    <property type="match status" value="1"/>
</dbReference>
<dbReference type="SUPFAM" id="SSF50044">
    <property type="entry name" value="SH3-domain"/>
    <property type="match status" value="1"/>
</dbReference>
<dbReference type="CDD" id="cd06224">
    <property type="entry name" value="REM"/>
    <property type="match status" value="1"/>
</dbReference>
<feature type="region of interest" description="Disordered" evidence="12">
    <location>
        <begin position="132"/>
        <end position="235"/>
    </location>
</feature>
<feature type="compositionally biased region" description="Polar residues" evidence="12">
    <location>
        <begin position="184"/>
        <end position="235"/>
    </location>
</feature>
<keyword evidence="9" id="KW-0967">Endosome</keyword>
<keyword evidence="8 10" id="KW-0344">Guanine-nucleotide releasing factor</keyword>
<dbReference type="InterPro" id="IPR023578">
    <property type="entry name" value="Ras_GEF_dom_sf"/>
</dbReference>
<evidence type="ECO:0000313" key="16">
    <source>
        <dbReference type="EMBL" id="CAD0086898.1"/>
    </source>
</evidence>
<accession>A0A9N8JFB4</accession>
<evidence type="ECO:0000256" key="4">
    <source>
        <dbReference type="ARBA" id="ARBA00011446"/>
    </source>
</evidence>
<evidence type="ECO:0000259" key="13">
    <source>
        <dbReference type="PROSITE" id="PS50002"/>
    </source>
</evidence>
<dbReference type="PANTHER" id="PTHR23113">
    <property type="entry name" value="GUANINE NUCLEOTIDE EXCHANGE FACTOR"/>
    <property type="match status" value="1"/>
</dbReference>
<dbReference type="CDD" id="cd11883">
    <property type="entry name" value="SH3_Sdc25"/>
    <property type="match status" value="1"/>
</dbReference>
<comment type="subunit">
    <text evidence="4">Component of the ESCRT-0 complex composed of HSE1 and VPS27.</text>
</comment>
<dbReference type="SMART" id="SM00147">
    <property type="entry name" value="RasGEF"/>
    <property type="match status" value="1"/>
</dbReference>
<evidence type="ECO:0000256" key="7">
    <source>
        <dbReference type="ARBA" id="ARBA00022443"/>
    </source>
</evidence>
<evidence type="ECO:0000256" key="10">
    <source>
        <dbReference type="PROSITE-ProRule" id="PRU00168"/>
    </source>
</evidence>
<feature type="domain" description="Ras-GEF" evidence="14">
    <location>
        <begin position="836"/>
        <end position="1003"/>
    </location>
</feature>
<dbReference type="GO" id="GO:0005085">
    <property type="term" value="F:guanyl-nucleotide exchange factor activity"/>
    <property type="evidence" value="ECO:0007669"/>
    <property type="project" value="UniProtKB-KW"/>
</dbReference>
<dbReference type="PROSITE" id="PS50009">
    <property type="entry name" value="RASGEF_CAT"/>
    <property type="match status" value="1"/>
</dbReference>
<evidence type="ECO:0000256" key="12">
    <source>
        <dbReference type="SAM" id="MobiDB-lite"/>
    </source>
</evidence>
<keyword evidence="17" id="KW-1185">Reference proteome</keyword>
<dbReference type="PRINTS" id="PR00452">
    <property type="entry name" value="SH3DOMAIN"/>
</dbReference>
<feature type="domain" description="SH3" evidence="13">
    <location>
        <begin position="9"/>
        <end position="68"/>
    </location>
</feature>
<evidence type="ECO:0000256" key="5">
    <source>
        <dbReference type="ARBA" id="ARBA00017923"/>
    </source>
</evidence>
<evidence type="ECO:0000256" key="2">
    <source>
        <dbReference type="ARBA" id="ARBA00004125"/>
    </source>
</evidence>
<sequence length="1003" mass="113014">MNGLASSPMGTMYVRALYDYDADDRTSLSFRQGDIIQVITQLESGWWDGIIRGVRGWFPSNYCELIVQPGDVSAQPVRISDPHTHAQPHARNHLDDDSQEEAAFWIPQATPDGRLFYFNTLTGVSTMELPLENPTQHAEPGPHDRYHVLQHDQSRPPPEMLARGYERAESEADYESASEADMTRSGTSLRNRGSYVSNPLSPATSSESLRNTSPLTRSRTNVADSSHSSYANHSNMSNGTAMTSFINSPATPAQEKDLVISRRCFDDSQTVLLTWNTLVEDMRRAVQRYREAIDNSNKSEFVKRAEDISDHLRLLLAAGSGTTDNHSGNPSIISTNKALYPHFREMMSSFSKLVLSSHFAAADFTTPDSYSKCLQEAEGLLHGVYGYVEVARQQRGEEIPRLTPGFVSGIRSGGSWQNNGLVLGDPSAASQPFLQQDMDTFIEPTAHLDQTLLERMDDMRKNVSISIRRLDKHLAFEDKLVTPKKHKKVSQLISEDASRVIEACRPYSAVVEKLVVACQTVASPLSDEWSDNRGSSLEERITHVKLVARELDNSASQLQFSLQLLAEMMPQDSAAMPSEDQRHSENAYSEESRGGSTLRGKPNGLGPAKSFVEGPEPTVETPRLADNSKLKRFFGEVPAPIQQQEDVPDFLKLDHEGEIAYDTKVHPPQLRGGTLTGLVEQLTRHDRLDSPFNNTFLLTYRSFTTASELFEILVKRWNVQPPYGLNPLDLETWVNKKQKPIRFRVVNILKSWFDNYWMEENSDTNQQLMHRVYSFAKETVASGSTPGSGPLMTAIEQRMRGQDAPGKRLVLTLNSERTPTPIIPKNIRKLKFLDIDALEFARQLTIIECRLYCKIKPTECLNKTWQKKLQPNEPDPAANVKALILHSNQLTNWVAQMILTQADVKRRVIVIKHFVAVADDGIPSVIKKTNLINFAKRSKTAEVIRDIQQYQNVPYPLQPVPELQEYILTNMQTAGDVHEMYDRSLAVEPREREDEKIARRALR</sequence>
<dbReference type="Pfam" id="PF00617">
    <property type="entry name" value="RasGEF"/>
    <property type="match status" value="1"/>
</dbReference>
<dbReference type="SMART" id="SM00326">
    <property type="entry name" value="SH3"/>
    <property type="match status" value="1"/>
</dbReference>